<name>A0A976FK43_BRELC</name>
<comment type="caution">
    <text evidence="1">The sequence shown here is derived from an EMBL/GenBank/DDBJ whole genome shotgun (WGS) entry which is preliminary data.</text>
</comment>
<dbReference type="KEGG" id="blac:94347012"/>
<dbReference type="EMBL" id="SHOA02000003">
    <property type="protein sequence ID" value="TDH68287.1"/>
    <property type="molecule type" value="Genomic_DNA"/>
</dbReference>
<dbReference type="GeneID" id="94347012"/>
<dbReference type="AlphaFoldDB" id="A0A976FK43"/>
<organism evidence="1 2">
    <name type="scientific">Bremia lactucae</name>
    <name type="common">Lettuce downy mildew</name>
    <dbReference type="NCBI Taxonomy" id="4779"/>
    <lineage>
        <taxon>Eukaryota</taxon>
        <taxon>Sar</taxon>
        <taxon>Stramenopiles</taxon>
        <taxon>Oomycota</taxon>
        <taxon>Peronosporomycetes</taxon>
        <taxon>Peronosporales</taxon>
        <taxon>Peronosporaceae</taxon>
        <taxon>Bremia</taxon>
    </lineage>
</organism>
<protein>
    <submittedName>
        <fullName evidence="1">Uncharacterized protein</fullName>
    </submittedName>
</protein>
<reference evidence="1 2" key="1">
    <citation type="journal article" date="2021" name="Genome Biol.">
        <title>AFLAP: assembly-free linkage analysis pipeline using k-mers from genome sequencing data.</title>
        <authorList>
            <person name="Fletcher K."/>
            <person name="Zhang L."/>
            <person name="Gil J."/>
            <person name="Han R."/>
            <person name="Cavanaugh K."/>
            <person name="Michelmore R."/>
        </authorList>
    </citation>
    <scope>NUCLEOTIDE SEQUENCE [LARGE SCALE GENOMIC DNA]</scope>
    <source>
        <strain evidence="1 2">SF5</strain>
    </source>
</reference>
<dbReference type="Proteomes" id="UP000294530">
    <property type="component" value="Unassembled WGS sequence"/>
</dbReference>
<dbReference type="RefSeq" id="XP_067817786.1">
    <property type="nucleotide sequence ID" value="XM_067961341.1"/>
</dbReference>
<evidence type="ECO:0000313" key="2">
    <source>
        <dbReference type="Proteomes" id="UP000294530"/>
    </source>
</evidence>
<proteinExistence type="predicted"/>
<dbReference type="OrthoDB" id="64915at2759"/>
<keyword evidence="2" id="KW-1185">Reference proteome</keyword>
<accession>A0A976FK43</accession>
<evidence type="ECO:0000313" key="1">
    <source>
        <dbReference type="EMBL" id="TDH68287.1"/>
    </source>
</evidence>
<gene>
    <name evidence="1" type="ORF">CCR75_003244</name>
</gene>
<sequence length="863" mass="98606">MDVSLRNVLSQCWFAEALAQVLERAFTQCHVEKYMLISLGDAVIAEQGTVLSKLVSGFLRRDEATDFIKGGCYTHVNDIDTLQQWVTKQAATGFTIAPGTFFVVYAPCEANTNKVTSKLKECLEDIMLLVLLHPARFLGLRTSNDATESSSMYYLDHLGDTKLKLNTDWHQALSYIRHPFRLLRHQAGYHFVAEFIRLILEPKPMEMTPKNTFGPARLTMFATIKQVPFQLLLLILRWSYFHPAIVSACAERLNRQMHLIPQERIRLEIAALQRSEEQIWRDLYPSIEPQRKLFAADSNRIQGALSNLPTIPFDINVSKLVRLSECRLWDTQKQFYKNHGIRAWSSGQIPYGISSTSFLAAAYARLAVDFLLSNADSIQTSSKSTSSPNCFVWEAASGSCKFLHSFMVHFTEIIEAHDVFKRRLLVPLVVATDLSENVLTSRRQMACFRPYMERGQLDFAFFDTADFVNEGPVGSHKQNTLYLMNLQRQWHVGRDGPVVVVGNYFLDSLRTDVYAVSLQQNLTHKADKSAVGYNVDHRDGDDYCLYTAFLDKHTSSIADMNVRLFPTPDFKRQTIYKNGRLNAMLAEILDEFYSRDTKGANSKPISTSGLVLFPVEALELFLSLIDSNSSDTIYPIAFLTGDAPFSFRDAISSTCIITSNETPEGQANKEYLGLELPQLSPHPDCFCLPVDFEIFDICFKYLDRSTARVLTNSMYCSAPGNDTFGVFFATFKSQTLDECASVQNVKSKMQHLSFSHEFARFTPTDNDLLWGMLKFDDSARYFAEDTLVALLAQSYWDYDLFVVLQWELLRRLKQHNHLDSKRLRRNLIESGTKSWRTFYQLEQGCKTIDTMRNLQLARWFYGK</sequence>